<sequence length="184" mass="20824">MNQPLLNSRLKEETKKAHQELEKKVISKLKAISTEAHYADFLNSFYNYFSGVESLVSQHINTDILPDYGVRRNSGRLKEDIAELGFQISPLTEKPMPEITSLPAAIGAMYVMEGSIMGGPIIVEMLKKYGIKRGFSFFSGYGAETGKMWATFMTFMNNNTVTETEQQIAINVASQTFARFQYYF</sequence>
<dbReference type="Pfam" id="PF01126">
    <property type="entry name" value="Heme_oxygenase"/>
    <property type="match status" value="1"/>
</dbReference>
<dbReference type="Proteomes" id="UP001517367">
    <property type="component" value="Unassembled WGS sequence"/>
</dbReference>
<dbReference type="InterPro" id="IPR016053">
    <property type="entry name" value="Haem_Oase-like"/>
</dbReference>
<organism evidence="1 2">
    <name type="scientific">Pedobacter helvus</name>
    <dbReference type="NCBI Taxonomy" id="2563444"/>
    <lineage>
        <taxon>Bacteria</taxon>
        <taxon>Pseudomonadati</taxon>
        <taxon>Bacteroidota</taxon>
        <taxon>Sphingobacteriia</taxon>
        <taxon>Sphingobacteriales</taxon>
        <taxon>Sphingobacteriaceae</taxon>
        <taxon>Pedobacter</taxon>
    </lineage>
</organism>
<accession>A0ABW9JBN4</accession>
<dbReference type="CDD" id="cd19166">
    <property type="entry name" value="HemeO-bac"/>
    <property type="match status" value="1"/>
</dbReference>
<dbReference type="RefSeq" id="WP_138727410.1">
    <property type="nucleotide sequence ID" value="NZ_SRMP02000001.1"/>
</dbReference>
<dbReference type="Gene3D" id="1.20.910.10">
    <property type="entry name" value="Heme oxygenase-like"/>
    <property type="match status" value="1"/>
</dbReference>
<dbReference type="InterPro" id="IPR016084">
    <property type="entry name" value="Haem_Oase-like_multi-hlx"/>
</dbReference>
<comment type="caution">
    <text evidence="1">The sequence shown here is derived from an EMBL/GenBank/DDBJ whole genome shotgun (WGS) entry which is preliminary data.</text>
</comment>
<evidence type="ECO:0000313" key="2">
    <source>
        <dbReference type="Proteomes" id="UP001517367"/>
    </source>
</evidence>
<dbReference type="SUPFAM" id="SSF48613">
    <property type="entry name" value="Heme oxygenase-like"/>
    <property type="match status" value="1"/>
</dbReference>
<evidence type="ECO:0000313" key="1">
    <source>
        <dbReference type="EMBL" id="MFN0289792.1"/>
    </source>
</evidence>
<name>A0ABW9JBN4_9SPHI</name>
<reference evidence="1 2" key="1">
    <citation type="submission" date="2024-12" db="EMBL/GenBank/DDBJ databases">
        <authorList>
            <person name="Hu S."/>
        </authorList>
    </citation>
    <scope>NUCLEOTIDE SEQUENCE [LARGE SCALE GENOMIC DNA]</scope>
    <source>
        <strain evidence="1 2">P-25</strain>
    </source>
</reference>
<dbReference type="EMBL" id="SRMP02000001">
    <property type="protein sequence ID" value="MFN0289792.1"/>
    <property type="molecule type" value="Genomic_DNA"/>
</dbReference>
<gene>
    <name evidence="1" type="ORF">E5L68_000230</name>
</gene>
<protein>
    <submittedName>
        <fullName evidence="1">Biliverdin-producing heme oxygenase</fullName>
    </submittedName>
</protein>
<keyword evidence="2" id="KW-1185">Reference proteome</keyword>
<proteinExistence type="predicted"/>